<dbReference type="SUPFAM" id="SSF47769">
    <property type="entry name" value="SAM/Pointed domain"/>
    <property type="match status" value="1"/>
</dbReference>
<dbReference type="InterPro" id="IPR019308">
    <property type="entry name" value="TMEM214"/>
</dbReference>
<dbReference type="AlphaFoldDB" id="A0A8S1ZX93"/>
<dbReference type="SMART" id="SM00454">
    <property type="entry name" value="SAM"/>
    <property type="match status" value="1"/>
</dbReference>
<dbReference type="CDD" id="cd09487">
    <property type="entry name" value="SAM_superfamily"/>
    <property type="match status" value="1"/>
</dbReference>
<gene>
    <name evidence="2" type="ORF">AARE701A_LOCUS6933</name>
</gene>
<sequence>MALRLINTFKPWPKLIDLIDVPLSHIPEPVYKTSVDWLHQFPIGTLAPFVLWSLNHILTNLEPGGPKGGDNGQQRTTSKSHVAVFVALAMILRIEPNTLVIVLPTLKEYKYRGHDKLPIIVWMVAQASQGDLSVGLHSWASNLLPLVLVDSNPHSMDLILQLVEKILSTPNARTILLNGVIIEELRLVSPYAFEILMRRAFPSARVKATERFEAIYPLLKEVALAGEPGSESMKQVTQQIFYCSLVIAGKGNPALATEATAMAIWLKNKKATTEADKFAPVGERSQRKSSSLPERNSQVIMAKLRPRQLELSKTVPSKLGFDGEEDAWVFVKKQRIIIVLPSLPLPEQHLTMEKPAITSQLEAELRESMEDTQESTFLPTVVPSLPLPEHFIMHKPENSESQVELRDVLANTHKTTTPVPTVVVPALSLPEQFILHKPETSQSLVEFRDCIADSHETTPLYTVVPSLPVTEHFTLQKPASSQSQVELRDFIVHGTTPLQTGMSPLLLPEHFVLQKPATSQSQADTQEATLFHTAMPSLPVPEHCTLQEPTTSKSQAELRTETHKATLVHTVMPSLPVHEHYILQKPATSHSQGELRTETDEATPFYTAMPSLPVPEHYSLQKPSTSQSQAELRADMRKATLVHTVVPSLPVTEHCTLQKPATSQSQVELRDLVADTHEASRVHIVEPEACPDFTSVDKPDIVTSRSLTARKAPAPKRSLKDCRMNQDRRVEEIHRRRAGHKPIRFPRVMCSSVVMDNEKLRVLNLEKKVEKAGGLNEWVGSIGLGREFERMLRGQRMSKFQMANLTMEKLKQMGALAVGPRRKLIHAIGCVYHPHCLRASFNYL</sequence>
<dbReference type="GO" id="GO:0005794">
    <property type="term" value="C:Golgi apparatus"/>
    <property type="evidence" value="ECO:0007669"/>
    <property type="project" value="TreeGrafter"/>
</dbReference>
<reference evidence="2" key="1">
    <citation type="submission" date="2021-01" db="EMBL/GenBank/DDBJ databases">
        <authorList>
            <person name="Bezrukov I."/>
        </authorList>
    </citation>
    <scope>NUCLEOTIDE SEQUENCE</scope>
</reference>
<organism evidence="2 3">
    <name type="scientific">Arabidopsis arenosa</name>
    <name type="common">Sand rock-cress</name>
    <name type="synonym">Cardaminopsis arenosa</name>
    <dbReference type="NCBI Taxonomy" id="38785"/>
    <lineage>
        <taxon>Eukaryota</taxon>
        <taxon>Viridiplantae</taxon>
        <taxon>Streptophyta</taxon>
        <taxon>Embryophyta</taxon>
        <taxon>Tracheophyta</taxon>
        <taxon>Spermatophyta</taxon>
        <taxon>Magnoliopsida</taxon>
        <taxon>eudicotyledons</taxon>
        <taxon>Gunneridae</taxon>
        <taxon>Pentapetalae</taxon>
        <taxon>rosids</taxon>
        <taxon>malvids</taxon>
        <taxon>Brassicales</taxon>
        <taxon>Brassicaceae</taxon>
        <taxon>Camelineae</taxon>
        <taxon>Arabidopsis</taxon>
    </lineage>
</organism>
<dbReference type="PROSITE" id="PS50105">
    <property type="entry name" value="SAM_DOMAIN"/>
    <property type="match status" value="1"/>
</dbReference>
<dbReference type="PANTHER" id="PTHR13448:SF14">
    <property type="entry name" value="F26K24.17 PROTEIN"/>
    <property type="match status" value="1"/>
</dbReference>
<evidence type="ECO:0000313" key="3">
    <source>
        <dbReference type="Proteomes" id="UP000682877"/>
    </source>
</evidence>
<dbReference type="GO" id="GO:0005783">
    <property type="term" value="C:endoplasmic reticulum"/>
    <property type="evidence" value="ECO:0007669"/>
    <property type="project" value="TreeGrafter"/>
</dbReference>
<keyword evidence="3" id="KW-1185">Reference proteome</keyword>
<dbReference type="Gene3D" id="1.10.150.50">
    <property type="entry name" value="Transcription Factor, Ets-1"/>
    <property type="match status" value="1"/>
</dbReference>
<feature type="domain" description="SAM" evidence="1">
    <location>
        <begin position="775"/>
        <end position="828"/>
    </location>
</feature>
<evidence type="ECO:0000313" key="2">
    <source>
        <dbReference type="EMBL" id="CAE5966920.1"/>
    </source>
</evidence>
<evidence type="ECO:0000259" key="1">
    <source>
        <dbReference type="PROSITE" id="PS50105"/>
    </source>
</evidence>
<dbReference type="PANTHER" id="PTHR13448">
    <property type="entry name" value="TRANSMEMBRANE PROTEIN 214"/>
    <property type="match status" value="1"/>
</dbReference>
<dbReference type="Proteomes" id="UP000682877">
    <property type="component" value="Chromosome 3"/>
</dbReference>
<dbReference type="Pfam" id="PF07647">
    <property type="entry name" value="SAM_2"/>
    <property type="match status" value="1"/>
</dbReference>
<proteinExistence type="predicted"/>
<accession>A0A8S1ZX93</accession>
<dbReference type="EMBL" id="LR999453">
    <property type="protein sequence ID" value="CAE5966920.1"/>
    <property type="molecule type" value="Genomic_DNA"/>
</dbReference>
<dbReference type="InterPro" id="IPR001660">
    <property type="entry name" value="SAM"/>
</dbReference>
<name>A0A8S1ZX93_ARAAE</name>
<protein>
    <recommendedName>
        <fullName evidence="1">SAM domain-containing protein</fullName>
    </recommendedName>
</protein>
<dbReference type="InterPro" id="IPR013761">
    <property type="entry name" value="SAM/pointed_sf"/>
</dbReference>